<sequence length="347" mass="37482">MKMNSLGRTGLMVSELCLGSMTWGTQNTEAEGHAQIDRALERGINFIDTAEMYPVAPKTAETQGRTEEVIGTWLAATGRRRDVIIASKINGPGMSYVRGGAPITAQTIPQAVEGSLKRLQTDHIDLYQLHWPNRGSYMFRQNWAYDPSGQDTAAVLDNIAETLETLAAEVARGTIGHVGLSNESAWGTAQFLRLAEANGWPRVASLQNEYSLLCRLYDTDLAELSAHEDVGLLAYSPLATGLLSGKYQGGAVPAGSRRSIVDDLGGRTTTRAFAAVQAYLDIAARHGLDPSQMALAWTLTRPFMASSIFGATTMEQLDLALGAADLTLSTEVLDEIDTAHRAHPMPF</sequence>
<organism evidence="3 4">
    <name type="scientific">Pelagivirga sediminicola</name>
    <dbReference type="NCBI Taxonomy" id="2170575"/>
    <lineage>
        <taxon>Bacteria</taxon>
        <taxon>Pseudomonadati</taxon>
        <taxon>Pseudomonadota</taxon>
        <taxon>Alphaproteobacteria</taxon>
        <taxon>Rhodobacterales</taxon>
        <taxon>Paracoccaceae</taxon>
        <taxon>Pelagivirga</taxon>
    </lineage>
</organism>
<keyword evidence="1" id="KW-0560">Oxidoreductase</keyword>
<reference evidence="3 4" key="1">
    <citation type="submission" date="2018-04" db="EMBL/GenBank/DDBJ databases">
        <title>Pelagivirga bohaiensis gen. nov., sp. nov., a bacterium isolated from the Bohai Sea.</title>
        <authorList>
            <person name="Ji X."/>
        </authorList>
    </citation>
    <scope>NUCLEOTIDE SEQUENCE [LARGE SCALE GENOMIC DNA]</scope>
    <source>
        <strain evidence="3 4">BH-SD19</strain>
    </source>
</reference>
<dbReference type="PANTHER" id="PTHR43364">
    <property type="entry name" value="NADH-SPECIFIC METHYLGLYOXAL REDUCTASE-RELATED"/>
    <property type="match status" value="1"/>
</dbReference>
<name>A0A2T7G4E8_9RHOB</name>
<evidence type="ECO:0000313" key="4">
    <source>
        <dbReference type="Proteomes" id="UP000244446"/>
    </source>
</evidence>
<dbReference type="InterPro" id="IPR036812">
    <property type="entry name" value="NAD(P)_OxRdtase_dom_sf"/>
</dbReference>
<evidence type="ECO:0000259" key="2">
    <source>
        <dbReference type="Pfam" id="PF00248"/>
    </source>
</evidence>
<dbReference type="OrthoDB" id="9803483at2"/>
<dbReference type="GO" id="GO:0016491">
    <property type="term" value="F:oxidoreductase activity"/>
    <property type="evidence" value="ECO:0007669"/>
    <property type="project" value="UniProtKB-KW"/>
</dbReference>
<dbReference type="InterPro" id="IPR050523">
    <property type="entry name" value="AKR_Detox_Biosynth"/>
</dbReference>
<dbReference type="SUPFAM" id="SSF51430">
    <property type="entry name" value="NAD(P)-linked oxidoreductase"/>
    <property type="match status" value="1"/>
</dbReference>
<dbReference type="Proteomes" id="UP000244446">
    <property type="component" value="Unassembled WGS sequence"/>
</dbReference>
<accession>A0A2T7G4E8</accession>
<comment type="caution">
    <text evidence="3">The sequence shown here is derived from an EMBL/GenBank/DDBJ whole genome shotgun (WGS) entry which is preliminary data.</text>
</comment>
<dbReference type="Gene3D" id="3.20.20.100">
    <property type="entry name" value="NADP-dependent oxidoreductase domain"/>
    <property type="match status" value="1"/>
</dbReference>
<dbReference type="PANTHER" id="PTHR43364:SF4">
    <property type="entry name" value="NAD(P)-LINKED OXIDOREDUCTASE SUPERFAMILY PROTEIN"/>
    <property type="match status" value="1"/>
</dbReference>
<dbReference type="AlphaFoldDB" id="A0A2T7G4E8"/>
<feature type="domain" description="NADP-dependent oxidoreductase" evidence="2">
    <location>
        <begin position="15"/>
        <end position="339"/>
    </location>
</feature>
<proteinExistence type="predicted"/>
<evidence type="ECO:0000256" key="1">
    <source>
        <dbReference type="ARBA" id="ARBA00023002"/>
    </source>
</evidence>
<protein>
    <submittedName>
        <fullName evidence="3">Aldo/keto reductase</fullName>
    </submittedName>
</protein>
<dbReference type="InterPro" id="IPR023210">
    <property type="entry name" value="NADP_OxRdtase_dom"/>
</dbReference>
<gene>
    <name evidence="3" type="ORF">DC366_14255</name>
</gene>
<dbReference type="CDD" id="cd19094">
    <property type="entry name" value="AKR_Tas-like"/>
    <property type="match status" value="1"/>
</dbReference>
<evidence type="ECO:0000313" key="3">
    <source>
        <dbReference type="EMBL" id="PVA09288.1"/>
    </source>
</evidence>
<keyword evidence="4" id="KW-1185">Reference proteome</keyword>
<dbReference type="Pfam" id="PF00248">
    <property type="entry name" value="Aldo_ket_red"/>
    <property type="match status" value="1"/>
</dbReference>
<dbReference type="RefSeq" id="WP_108692908.1">
    <property type="nucleotide sequence ID" value="NZ_QCYH01000009.1"/>
</dbReference>
<dbReference type="EMBL" id="QCYH01000009">
    <property type="protein sequence ID" value="PVA09288.1"/>
    <property type="molecule type" value="Genomic_DNA"/>
</dbReference>